<comment type="caution">
    <text evidence="1">The sequence shown here is derived from an EMBL/GenBank/DDBJ whole genome shotgun (WGS) entry which is preliminary data.</text>
</comment>
<dbReference type="EMBL" id="CAJVPW010007622">
    <property type="protein sequence ID" value="CAG8583031.1"/>
    <property type="molecule type" value="Genomic_DNA"/>
</dbReference>
<protein>
    <submittedName>
        <fullName evidence="1">16158_t:CDS:1</fullName>
    </submittedName>
</protein>
<keyword evidence="2" id="KW-1185">Reference proteome</keyword>
<evidence type="ECO:0000313" key="1">
    <source>
        <dbReference type="EMBL" id="CAG8583031.1"/>
    </source>
</evidence>
<gene>
    <name evidence="1" type="ORF">SPELUC_LOCUS6440</name>
</gene>
<organism evidence="1 2">
    <name type="scientific">Cetraspora pellucida</name>
    <dbReference type="NCBI Taxonomy" id="1433469"/>
    <lineage>
        <taxon>Eukaryota</taxon>
        <taxon>Fungi</taxon>
        <taxon>Fungi incertae sedis</taxon>
        <taxon>Mucoromycota</taxon>
        <taxon>Glomeromycotina</taxon>
        <taxon>Glomeromycetes</taxon>
        <taxon>Diversisporales</taxon>
        <taxon>Gigasporaceae</taxon>
        <taxon>Cetraspora</taxon>
    </lineage>
</organism>
<reference evidence="1" key="1">
    <citation type="submission" date="2021-06" db="EMBL/GenBank/DDBJ databases">
        <authorList>
            <person name="Kallberg Y."/>
            <person name="Tangrot J."/>
            <person name="Rosling A."/>
        </authorList>
    </citation>
    <scope>NUCLEOTIDE SEQUENCE</scope>
    <source>
        <strain evidence="1">28 12/20/2015</strain>
    </source>
</reference>
<sequence>MYADRKLSHISFYLSTEPRQLSKLASLPRNPKRTTQDLLITEKRILERRCGWEPEFTKNIQKKGAKWIAPKNCTALDLLKNSYNETKEHVDIPFLSLTEIVGPTDSILSYTINYCHITCLHEWSWRRNMLYKYSRHFPHGKVYKLMEIAKYRFPYIFGDENS</sequence>
<evidence type="ECO:0000313" key="2">
    <source>
        <dbReference type="Proteomes" id="UP000789366"/>
    </source>
</evidence>
<name>A0ACA9MDR9_9GLOM</name>
<proteinExistence type="predicted"/>
<accession>A0ACA9MDR9</accession>
<dbReference type="Proteomes" id="UP000789366">
    <property type="component" value="Unassembled WGS sequence"/>
</dbReference>